<feature type="region of interest" description="Disordered" evidence="1">
    <location>
        <begin position="91"/>
        <end position="118"/>
    </location>
</feature>
<reference evidence="2" key="1">
    <citation type="journal article" date="2014" name="Front. Microbiol.">
        <title>High frequency of phylogenetically diverse reductive dehalogenase-homologous genes in deep subseafloor sedimentary metagenomes.</title>
        <authorList>
            <person name="Kawai M."/>
            <person name="Futagami T."/>
            <person name="Toyoda A."/>
            <person name="Takaki Y."/>
            <person name="Nishi S."/>
            <person name="Hori S."/>
            <person name="Arai W."/>
            <person name="Tsubouchi T."/>
            <person name="Morono Y."/>
            <person name="Uchiyama I."/>
            <person name="Ito T."/>
            <person name="Fujiyama A."/>
            <person name="Inagaki F."/>
            <person name="Takami H."/>
        </authorList>
    </citation>
    <scope>NUCLEOTIDE SEQUENCE</scope>
    <source>
        <strain evidence="2">Expedition CK06-06</strain>
    </source>
</reference>
<comment type="caution">
    <text evidence="2">The sequence shown here is derived from an EMBL/GenBank/DDBJ whole genome shotgun (WGS) entry which is preliminary data.</text>
</comment>
<dbReference type="AlphaFoldDB" id="X1JA32"/>
<evidence type="ECO:0000256" key="1">
    <source>
        <dbReference type="SAM" id="MobiDB-lite"/>
    </source>
</evidence>
<gene>
    <name evidence="2" type="ORF">S03H2_41008</name>
</gene>
<name>X1JA32_9ZZZZ</name>
<accession>X1JA32</accession>
<proteinExistence type="predicted"/>
<sequence>PLIFFEKNQCFITGRFNYMVDLETGVLSPVAGKRNPHFHPWYRTDDRLFVNTNHYGLVYLGWWDYRQPFMQVLFDEPPTLIEKRVLSGSQDVASTKPASTDKPGSGAGTTIVSTEDPPDEIKKADIGLSLVEAEIVRVAKLSKHPVKETIPDNPNTRTIGGQFHVKEYYHTFAFEDENGNLLDALQAGIQYMDVPRGHLKRDEIQQGGYFPLGTFEVINPSPKYEPITITPASPERLIFRLKNRAGNEAVNE</sequence>
<dbReference type="EMBL" id="BARU01025452">
    <property type="protein sequence ID" value="GAH66613.1"/>
    <property type="molecule type" value="Genomic_DNA"/>
</dbReference>
<protein>
    <submittedName>
        <fullName evidence="2">Uncharacterized protein</fullName>
    </submittedName>
</protein>
<evidence type="ECO:0000313" key="2">
    <source>
        <dbReference type="EMBL" id="GAH66613.1"/>
    </source>
</evidence>
<organism evidence="2">
    <name type="scientific">marine sediment metagenome</name>
    <dbReference type="NCBI Taxonomy" id="412755"/>
    <lineage>
        <taxon>unclassified sequences</taxon>
        <taxon>metagenomes</taxon>
        <taxon>ecological metagenomes</taxon>
    </lineage>
</organism>
<feature type="non-terminal residue" evidence="2">
    <location>
        <position position="1"/>
    </location>
</feature>